<feature type="transmembrane region" description="Helical" evidence="1">
    <location>
        <begin position="276"/>
        <end position="296"/>
    </location>
</feature>
<feature type="transmembrane region" description="Helical" evidence="1">
    <location>
        <begin position="20"/>
        <end position="44"/>
    </location>
</feature>
<dbReference type="AlphaFoldDB" id="H1Q532"/>
<comment type="caution">
    <text evidence="2">The sequence shown here is derived from an EMBL/GenBank/DDBJ whole genome shotgun (WGS) entry which is preliminary data.</text>
</comment>
<dbReference type="HOGENOM" id="CLU_029352_0_0_10"/>
<evidence type="ECO:0000313" key="2">
    <source>
        <dbReference type="EMBL" id="EHO66010.1"/>
    </source>
</evidence>
<feature type="transmembrane region" description="Helical" evidence="1">
    <location>
        <begin position="237"/>
        <end position="256"/>
    </location>
</feature>
<feature type="transmembrane region" description="Helical" evidence="1">
    <location>
        <begin position="333"/>
        <end position="361"/>
    </location>
</feature>
<evidence type="ECO:0000313" key="3">
    <source>
        <dbReference type="Proteomes" id="UP000016023"/>
    </source>
</evidence>
<evidence type="ECO:0008006" key="4">
    <source>
        <dbReference type="Google" id="ProtNLM"/>
    </source>
</evidence>
<dbReference type="RefSeq" id="WP_006953728.1">
    <property type="nucleotide sequence ID" value="NZ_JH594523.1"/>
</dbReference>
<feature type="transmembrane region" description="Helical" evidence="1">
    <location>
        <begin position="308"/>
        <end position="327"/>
    </location>
</feature>
<keyword evidence="1" id="KW-1133">Transmembrane helix</keyword>
<proteinExistence type="predicted"/>
<dbReference type="eggNOG" id="COG2814">
    <property type="taxonomic scope" value="Bacteria"/>
</dbReference>
<accession>H1Q532</accession>
<feature type="transmembrane region" description="Helical" evidence="1">
    <location>
        <begin position="146"/>
        <end position="165"/>
    </location>
</feature>
<name>H1Q532_9BACT</name>
<dbReference type="STRING" id="883158.HMPREF9140_02020"/>
<organism evidence="2 3">
    <name type="scientific">Prevotella micans F0438</name>
    <dbReference type="NCBI Taxonomy" id="883158"/>
    <lineage>
        <taxon>Bacteria</taxon>
        <taxon>Pseudomonadati</taxon>
        <taxon>Bacteroidota</taxon>
        <taxon>Bacteroidia</taxon>
        <taxon>Bacteroidales</taxon>
        <taxon>Prevotellaceae</taxon>
        <taxon>Prevotella</taxon>
    </lineage>
</organism>
<dbReference type="SUPFAM" id="SSF103473">
    <property type="entry name" value="MFS general substrate transporter"/>
    <property type="match status" value="1"/>
</dbReference>
<evidence type="ECO:0000256" key="1">
    <source>
        <dbReference type="SAM" id="Phobius"/>
    </source>
</evidence>
<sequence>MNDKIINGIPIAGWRKSNWLWSLPLYLACGVPYVTVFFTAIVFFNRMGLSNSAISFVSALCFLPIALRPLLERVVVWYGTKRRWIILTELAVIVAVEILALALYSRFWLPISVFLLVAIVTAGEIHSVAIKYFYRLSTVRRQRRASIIIRTVICLMSIAVLFALPAMVAGNLEVINRTIQSSWTAAFHIVSAIMLVLLIFHIVFLPHPVDMPSHSAWKSLQFRLKARINLLARQNNMLLVALFVFILPESMFSRVVPLFLIDPGSNGGLSLSPQEIALVLGTVGTFSLIIGIILGARAIRIQGLRRSFWPMALAITLPKALYIYLSYSFTSSLWLINSCMFVEQLCLGFGIMVYTTIVFEISSSSRAMFSHSFAISLIAFSIFLGSLIAGILEEYIGYRQFFIIVTLLGLPVLAAAHVFYSGKTNRL</sequence>
<reference evidence="2 3" key="1">
    <citation type="submission" date="2011-12" db="EMBL/GenBank/DDBJ databases">
        <title>The Genome Sequence of Prevotella micans F0438.</title>
        <authorList>
            <consortium name="The Broad Institute Genome Sequencing Platform"/>
            <person name="Earl A."/>
            <person name="Ward D."/>
            <person name="Feldgarden M."/>
            <person name="Gevers D."/>
            <person name="Izard J."/>
            <person name="Baranova O.V."/>
            <person name="Blanton J.M."/>
            <person name="Wade W.G."/>
            <person name="Dewhirst F.E."/>
            <person name="Young S.K."/>
            <person name="Zeng Q."/>
            <person name="Gargeya S."/>
            <person name="Fitzgerald M."/>
            <person name="Haas B."/>
            <person name="Abouelleil A."/>
            <person name="Alvarado L."/>
            <person name="Arachchi H.M."/>
            <person name="Berlin A."/>
            <person name="Chapman S.B."/>
            <person name="Gearin G."/>
            <person name="Goldberg J."/>
            <person name="Griggs A."/>
            <person name="Gujja S."/>
            <person name="Hansen M."/>
            <person name="Heiman D."/>
            <person name="Howarth C."/>
            <person name="Larimer J."/>
            <person name="Lui A."/>
            <person name="MacDonald P.J.P."/>
            <person name="McCowen C."/>
            <person name="Montmayeur A."/>
            <person name="Murphy C."/>
            <person name="Neiman D."/>
            <person name="Pearson M."/>
            <person name="Priest M."/>
            <person name="Roberts A."/>
            <person name="Saif S."/>
            <person name="Shea T."/>
            <person name="Sisk P."/>
            <person name="Stolte C."/>
            <person name="Sykes S."/>
            <person name="Wortman J."/>
            <person name="Nusbaum C."/>
            <person name="Birren B."/>
        </authorList>
    </citation>
    <scope>NUCLEOTIDE SEQUENCE [LARGE SCALE GENOMIC DNA]</scope>
    <source>
        <strain evidence="2 3">F0438</strain>
    </source>
</reference>
<feature type="transmembrane region" description="Helical" evidence="1">
    <location>
        <begin position="83"/>
        <end position="105"/>
    </location>
</feature>
<dbReference type="Proteomes" id="UP000016023">
    <property type="component" value="Unassembled WGS sequence"/>
</dbReference>
<keyword evidence="1" id="KW-0472">Membrane</keyword>
<feature type="transmembrane region" description="Helical" evidence="1">
    <location>
        <begin position="111"/>
        <end position="134"/>
    </location>
</feature>
<protein>
    <recommendedName>
        <fullName evidence="4">Major facilitator superfamily (MFS) profile domain-containing protein</fullName>
    </recommendedName>
</protein>
<feature type="transmembrane region" description="Helical" evidence="1">
    <location>
        <begin position="373"/>
        <end position="392"/>
    </location>
</feature>
<feature type="transmembrane region" description="Helical" evidence="1">
    <location>
        <begin position="398"/>
        <end position="420"/>
    </location>
</feature>
<keyword evidence="3" id="KW-1185">Reference proteome</keyword>
<feature type="transmembrane region" description="Helical" evidence="1">
    <location>
        <begin position="50"/>
        <end position="71"/>
    </location>
</feature>
<dbReference type="PATRIC" id="fig|883158.3.peg.2022"/>
<dbReference type="InterPro" id="IPR036259">
    <property type="entry name" value="MFS_trans_sf"/>
</dbReference>
<keyword evidence="1" id="KW-0812">Transmembrane</keyword>
<gene>
    <name evidence="2" type="ORF">HMPREF9140_02020</name>
</gene>
<dbReference type="Gene3D" id="1.20.1250.20">
    <property type="entry name" value="MFS general substrate transporter like domains"/>
    <property type="match status" value="1"/>
</dbReference>
<dbReference type="EMBL" id="AGWK01000059">
    <property type="protein sequence ID" value="EHO66010.1"/>
    <property type="molecule type" value="Genomic_DNA"/>
</dbReference>
<feature type="transmembrane region" description="Helical" evidence="1">
    <location>
        <begin position="185"/>
        <end position="205"/>
    </location>
</feature>